<dbReference type="EMBL" id="VSRR010005486">
    <property type="protein sequence ID" value="MPC42567.1"/>
    <property type="molecule type" value="Genomic_DNA"/>
</dbReference>
<reference evidence="1 2" key="1">
    <citation type="submission" date="2019-05" db="EMBL/GenBank/DDBJ databases">
        <title>Another draft genome of Portunus trituberculatus and its Hox gene families provides insights of decapod evolution.</title>
        <authorList>
            <person name="Jeong J.-H."/>
            <person name="Song I."/>
            <person name="Kim S."/>
            <person name="Choi T."/>
            <person name="Kim D."/>
            <person name="Ryu S."/>
            <person name="Kim W."/>
        </authorList>
    </citation>
    <scope>NUCLEOTIDE SEQUENCE [LARGE SCALE GENOMIC DNA]</scope>
    <source>
        <tissue evidence="1">Muscle</tissue>
    </source>
</reference>
<comment type="caution">
    <text evidence="1">The sequence shown here is derived from an EMBL/GenBank/DDBJ whole genome shotgun (WGS) entry which is preliminary data.</text>
</comment>
<keyword evidence="2" id="KW-1185">Reference proteome</keyword>
<accession>A0A5B7FAJ8</accession>
<sequence>MKVRESVGVGLLRNLFSFKSSSGLSSTHLDTMNPIACSTASIAKGVYGTGSVCCSSGNKDQPDTLDTFCWRLTRLMDELRELGHIGGHIGRGEGLYSDAGASVLPCHGLGEVVNKCLWIIQFRLQKSFNLNANTPF</sequence>
<proteinExistence type="predicted"/>
<evidence type="ECO:0000313" key="1">
    <source>
        <dbReference type="EMBL" id="MPC42567.1"/>
    </source>
</evidence>
<protein>
    <submittedName>
        <fullName evidence="1">Uncharacterized protein</fullName>
    </submittedName>
</protein>
<evidence type="ECO:0000313" key="2">
    <source>
        <dbReference type="Proteomes" id="UP000324222"/>
    </source>
</evidence>
<gene>
    <name evidence="1" type="ORF">E2C01_036189</name>
</gene>
<name>A0A5B7FAJ8_PORTR</name>
<dbReference type="Proteomes" id="UP000324222">
    <property type="component" value="Unassembled WGS sequence"/>
</dbReference>
<organism evidence="1 2">
    <name type="scientific">Portunus trituberculatus</name>
    <name type="common">Swimming crab</name>
    <name type="synonym">Neptunus trituberculatus</name>
    <dbReference type="NCBI Taxonomy" id="210409"/>
    <lineage>
        <taxon>Eukaryota</taxon>
        <taxon>Metazoa</taxon>
        <taxon>Ecdysozoa</taxon>
        <taxon>Arthropoda</taxon>
        <taxon>Crustacea</taxon>
        <taxon>Multicrustacea</taxon>
        <taxon>Malacostraca</taxon>
        <taxon>Eumalacostraca</taxon>
        <taxon>Eucarida</taxon>
        <taxon>Decapoda</taxon>
        <taxon>Pleocyemata</taxon>
        <taxon>Brachyura</taxon>
        <taxon>Eubrachyura</taxon>
        <taxon>Portunoidea</taxon>
        <taxon>Portunidae</taxon>
        <taxon>Portuninae</taxon>
        <taxon>Portunus</taxon>
    </lineage>
</organism>
<dbReference type="AlphaFoldDB" id="A0A5B7FAJ8"/>